<proteinExistence type="predicted"/>
<feature type="domain" description="LytR/CpsA/Psr regulator C-terminal" evidence="3">
    <location>
        <begin position="115"/>
        <end position="198"/>
    </location>
</feature>
<accession>A0AAW9HV13</accession>
<dbReference type="InterPro" id="IPR050922">
    <property type="entry name" value="LytR/CpsA/Psr_CW_biosynth"/>
</dbReference>
<evidence type="ECO:0000259" key="3">
    <source>
        <dbReference type="Pfam" id="PF13399"/>
    </source>
</evidence>
<gene>
    <name evidence="5" type="ORF">R6G80_00720</name>
    <name evidence="4" type="ORF">R6G86_04730</name>
</gene>
<sequence>MAKTYPEDEFDVAARGRKNNGAHRRRKSATKWWLALLAVIVLAPTAGYGIVWFNQMNVKNSQTTSQTSKSTPSATASPTNAGKKDGESPKPSGTPTPTPTPSPTPTSEAKLDRAVLILNATSVRGVAGSVQEKLQGSGYTATSVGNYKYRRPAQSQVFYPNDEDEATAKDVAAKLGIAQVIKNAEASGDRIIVVVAQDIAGR</sequence>
<feature type="compositionally biased region" description="Pro residues" evidence="1">
    <location>
        <begin position="92"/>
        <end position="104"/>
    </location>
</feature>
<reference evidence="5 6" key="1">
    <citation type="submission" date="2023-10" db="EMBL/GenBank/DDBJ databases">
        <title>Whole Genome based description of the genera Actinobaculum and Actinotignum reveals a complex phylogenetic relationship within the species included in the genus Actinotignum.</title>
        <authorList>
            <person name="Jensen C.S."/>
            <person name="Dargis R."/>
            <person name="Kemp M."/>
            <person name="Christensen J.J."/>
        </authorList>
    </citation>
    <scope>NUCLEOTIDE SEQUENCE</scope>
    <source>
        <strain evidence="5">SLA_B511</strain>
        <strain evidence="4 6">SLA_B974</strain>
    </source>
</reference>
<dbReference type="Proteomes" id="UP001281731">
    <property type="component" value="Unassembled WGS sequence"/>
</dbReference>
<dbReference type="Pfam" id="PF13399">
    <property type="entry name" value="LytR_C"/>
    <property type="match status" value="1"/>
</dbReference>
<dbReference type="PANTHER" id="PTHR33392">
    <property type="entry name" value="POLYISOPRENYL-TEICHOIC ACID--PEPTIDOGLYCAN TEICHOIC ACID TRANSFERASE TAGU"/>
    <property type="match status" value="1"/>
</dbReference>
<protein>
    <submittedName>
        <fullName evidence="5">LytR C-terminal domain-containing protein</fullName>
    </submittedName>
</protein>
<evidence type="ECO:0000313" key="6">
    <source>
        <dbReference type="Proteomes" id="UP001275049"/>
    </source>
</evidence>
<keyword evidence="2" id="KW-0812">Transmembrane</keyword>
<keyword evidence="6" id="KW-1185">Reference proteome</keyword>
<dbReference type="Gene3D" id="3.30.70.2390">
    <property type="match status" value="1"/>
</dbReference>
<keyword evidence="2" id="KW-1133">Transmembrane helix</keyword>
<dbReference type="EMBL" id="JAWNGA010000006">
    <property type="protein sequence ID" value="MDY5133048.1"/>
    <property type="molecule type" value="Genomic_DNA"/>
</dbReference>
<dbReference type="PANTHER" id="PTHR33392:SF6">
    <property type="entry name" value="POLYISOPRENYL-TEICHOIC ACID--PEPTIDOGLYCAN TEICHOIC ACID TRANSFERASE TAGU"/>
    <property type="match status" value="1"/>
</dbReference>
<comment type="caution">
    <text evidence="5">The sequence shown here is derived from an EMBL/GenBank/DDBJ whole genome shotgun (WGS) entry which is preliminary data.</text>
</comment>
<evidence type="ECO:0000256" key="1">
    <source>
        <dbReference type="SAM" id="MobiDB-lite"/>
    </source>
</evidence>
<dbReference type="Proteomes" id="UP001275049">
    <property type="component" value="Unassembled WGS sequence"/>
</dbReference>
<feature type="transmembrane region" description="Helical" evidence="2">
    <location>
        <begin position="32"/>
        <end position="53"/>
    </location>
</feature>
<evidence type="ECO:0000256" key="2">
    <source>
        <dbReference type="SAM" id="Phobius"/>
    </source>
</evidence>
<evidence type="ECO:0000313" key="7">
    <source>
        <dbReference type="Proteomes" id="UP001281731"/>
    </source>
</evidence>
<dbReference type="EMBL" id="JAWNGC010000001">
    <property type="protein sequence ID" value="MDY5154255.1"/>
    <property type="molecule type" value="Genomic_DNA"/>
</dbReference>
<dbReference type="AlphaFoldDB" id="A0AAW9HV13"/>
<dbReference type="RefSeq" id="WP_022865895.1">
    <property type="nucleotide sequence ID" value="NZ_CAMYCL010000003.1"/>
</dbReference>
<evidence type="ECO:0000313" key="4">
    <source>
        <dbReference type="EMBL" id="MDY5133048.1"/>
    </source>
</evidence>
<organism evidence="5 7">
    <name type="scientific">Actinotignum urinale</name>
    <dbReference type="NCBI Taxonomy" id="190146"/>
    <lineage>
        <taxon>Bacteria</taxon>
        <taxon>Bacillati</taxon>
        <taxon>Actinomycetota</taxon>
        <taxon>Actinomycetes</taxon>
        <taxon>Actinomycetales</taxon>
        <taxon>Actinomycetaceae</taxon>
        <taxon>Actinotignum</taxon>
    </lineage>
</organism>
<feature type="region of interest" description="Disordered" evidence="1">
    <location>
        <begin position="62"/>
        <end position="109"/>
    </location>
</feature>
<feature type="compositionally biased region" description="Low complexity" evidence="1">
    <location>
        <begin position="62"/>
        <end position="80"/>
    </location>
</feature>
<keyword evidence="2" id="KW-0472">Membrane</keyword>
<name>A0AAW9HV13_9ACTO</name>
<dbReference type="InterPro" id="IPR027381">
    <property type="entry name" value="LytR/CpsA/Psr_C"/>
</dbReference>
<evidence type="ECO:0000313" key="5">
    <source>
        <dbReference type="EMBL" id="MDY5154255.1"/>
    </source>
</evidence>